<dbReference type="SUPFAM" id="SSF56752">
    <property type="entry name" value="D-aminoacid aminotransferase-like PLP-dependent enzymes"/>
    <property type="match status" value="1"/>
</dbReference>
<keyword evidence="9" id="KW-0028">Amino-acid biosynthesis</keyword>
<dbReference type="InterPro" id="IPR043132">
    <property type="entry name" value="BCAT-like_C"/>
</dbReference>
<sequence length="345" mass="38602">MVDFDNLPFGKVFTDHMLICEYKDGNWGEPEILPYGPIPMTPALHALHYGQAVFEGMKAYRKVDGTVSIFRPEANFNRLNRSAERMTIPTVPKEIFMDGLVELIKLDYDWVPFGENLSLYIRPFLYASSEFIAARPSDSYVFCILLSPSGPYYSGSVKVKIEERYVRSADGGVGFAKAAGNYGAAFYPTRLAQQEGYTQIIWTDHKNHHLIEESGTMNIAVVIDGVFRTPALSERILAGITRDSILTLLNDQNFPIKEGPITVDELVTAAREKRVSEMFGMGTAAVISPISHLGFRDEVIEIPTPDNGLSALVKKSLTDIRLGKVEDTFGWMYDIEKPVQHPTYS</sequence>
<dbReference type="InterPro" id="IPR036038">
    <property type="entry name" value="Aminotransferase-like"/>
</dbReference>
<dbReference type="GO" id="GO:0009097">
    <property type="term" value="P:isoleucine biosynthetic process"/>
    <property type="evidence" value="ECO:0007669"/>
    <property type="project" value="UniProtKB-UniPathway"/>
</dbReference>
<evidence type="ECO:0000256" key="11">
    <source>
        <dbReference type="ARBA" id="ARBA00022898"/>
    </source>
</evidence>
<comment type="caution">
    <text evidence="17">The sequence shown here is derived from an EMBL/GenBank/DDBJ whole genome shotgun (WGS) entry which is preliminary data.</text>
</comment>
<comment type="catalytic activity">
    <reaction evidence="15">
        <text>L-leucine + 2-oxoglutarate = 4-methyl-2-oxopentanoate + L-glutamate</text>
        <dbReference type="Rhea" id="RHEA:18321"/>
        <dbReference type="ChEBI" id="CHEBI:16810"/>
        <dbReference type="ChEBI" id="CHEBI:17865"/>
        <dbReference type="ChEBI" id="CHEBI:29985"/>
        <dbReference type="ChEBI" id="CHEBI:57427"/>
        <dbReference type="EC" id="2.6.1.42"/>
    </reaction>
</comment>
<evidence type="ECO:0000313" key="17">
    <source>
        <dbReference type="EMBL" id="RCX04948.1"/>
    </source>
</evidence>
<dbReference type="Pfam" id="PF01063">
    <property type="entry name" value="Aminotran_4"/>
    <property type="match status" value="1"/>
</dbReference>
<accession>A0A369A959</accession>
<protein>
    <recommendedName>
        <fullName evidence="7">branched-chain-amino-acid transaminase</fullName>
        <ecNumber evidence="7">2.6.1.42</ecNumber>
    </recommendedName>
</protein>
<dbReference type="InterPro" id="IPR001544">
    <property type="entry name" value="Aminotrans_IV"/>
</dbReference>
<evidence type="ECO:0000256" key="9">
    <source>
        <dbReference type="ARBA" id="ARBA00022605"/>
    </source>
</evidence>
<gene>
    <name evidence="17" type="ORF">DES35_101227</name>
</gene>
<evidence type="ECO:0000256" key="4">
    <source>
        <dbReference type="ARBA" id="ARBA00004931"/>
    </source>
</evidence>
<dbReference type="EMBL" id="QPJS01000001">
    <property type="protein sequence ID" value="RCX04948.1"/>
    <property type="molecule type" value="Genomic_DNA"/>
</dbReference>
<comment type="pathway">
    <text evidence="5">Amino-acid biosynthesis; L-leucine biosynthesis; L-leucine from 3-methyl-2-oxobutanoate: step 4/4.</text>
</comment>
<evidence type="ECO:0000256" key="6">
    <source>
        <dbReference type="ARBA" id="ARBA00009320"/>
    </source>
</evidence>
<comment type="catalytic activity">
    <reaction evidence="14">
        <text>L-isoleucine + 2-oxoglutarate = (S)-3-methyl-2-oxopentanoate + L-glutamate</text>
        <dbReference type="Rhea" id="RHEA:24801"/>
        <dbReference type="ChEBI" id="CHEBI:16810"/>
        <dbReference type="ChEBI" id="CHEBI:29985"/>
        <dbReference type="ChEBI" id="CHEBI:35146"/>
        <dbReference type="ChEBI" id="CHEBI:58045"/>
        <dbReference type="EC" id="2.6.1.42"/>
    </reaction>
</comment>
<comment type="pathway">
    <text evidence="3">Amino-acid biosynthesis; L-isoleucine biosynthesis; L-isoleucine from 2-oxobutanoate: step 4/4.</text>
</comment>
<evidence type="ECO:0000256" key="13">
    <source>
        <dbReference type="ARBA" id="ARBA00048212"/>
    </source>
</evidence>
<keyword evidence="12" id="KW-0100">Branched-chain amino acid biosynthesis</keyword>
<evidence type="ECO:0000256" key="3">
    <source>
        <dbReference type="ARBA" id="ARBA00004824"/>
    </source>
</evidence>
<dbReference type="PANTHER" id="PTHR11825:SF44">
    <property type="entry name" value="BRANCHED-CHAIN-AMINO-ACID AMINOTRANSFERASE"/>
    <property type="match status" value="1"/>
</dbReference>
<dbReference type="PIRSF" id="PIRSF006468">
    <property type="entry name" value="BCAT1"/>
    <property type="match status" value="1"/>
</dbReference>
<reference evidence="17 18" key="1">
    <citation type="submission" date="2018-07" db="EMBL/GenBank/DDBJ databases">
        <title>Genomic Encyclopedia of Type Strains, Phase IV (KMG-IV): sequencing the most valuable type-strain genomes for metagenomic binning, comparative biology and taxonomic classification.</title>
        <authorList>
            <person name="Goeker M."/>
        </authorList>
    </citation>
    <scope>NUCLEOTIDE SEQUENCE [LARGE SCALE GENOMIC DNA]</scope>
    <source>
        <strain evidence="17 18">DSM 21410</strain>
    </source>
</reference>
<dbReference type="InterPro" id="IPR043131">
    <property type="entry name" value="BCAT-like_N"/>
</dbReference>
<evidence type="ECO:0000256" key="15">
    <source>
        <dbReference type="ARBA" id="ARBA00049229"/>
    </source>
</evidence>
<evidence type="ECO:0000256" key="16">
    <source>
        <dbReference type="PIRSR" id="PIRSR006468-1"/>
    </source>
</evidence>
<evidence type="ECO:0000256" key="2">
    <source>
        <dbReference type="ARBA" id="ARBA00003109"/>
    </source>
</evidence>
<comment type="function">
    <text evidence="2">Acts on leucine, isoleucine and valine.</text>
</comment>
<comment type="cofactor">
    <cofactor evidence="1">
        <name>pyridoxal 5'-phosphate</name>
        <dbReference type="ChEBI" id="CHEBI:597326"/>
    </cofactor>
</comment>
<dbReference type="GO" id="GO:0009099">
    <property type="term" value="P:L-valine biosynthetic process"/>
    <property type="evidence" value="ECO:0007669"/>
    <property type="project" value="UniProtKB-UniPathway"/>
</dbReference>
<keyword evidence="18" id="KW-1185">Reference proteome</keyword>
<dbReference type="PANTHER" id="PTHR11825">
    <property type="entry name" value="SUBGROUP IIII AMINOTRANSFERASE"/>
    <property type="match status" value="1"/>
</dbReference>
<keyword evidence="10 17" id="KW-0808">Transferase</keyword>
<dbReference type="InterPro" id="IPR005786">
    <property type="entry name" value="B_amino_transII"/>
</dbReference>
<comment type="pathway">
    <text evidence="4">Amino-acid biosynthesis; L-valine biosynthesis; L-valine from pyruvate: step 4/4.</text>
</comment>
<evidence type="ECO:0000256" key="7">
    <source>
        <dbReference type="ARBA" id="ARBA00013053"/>
    </source>
</evidence>
<evidence type="ECO:0000256" key="5">
    <source>
        <dbReference type="ARBA" id="ARBA00005072"/>
    </source>
</evidence>
<evidence type="ECO:0000313" key="18">
    <source>
        <dbReference type="Proteomes" id="UP000253517"/>
    </source>
</evidence>
<organism evidence="17 18">
    <name type="scientific">Schleiferia thermophila</name>
    <dbReference type="NCBI Taxonomy" id="884107"/>
    <lineage>
        <taxon>Bacteria</taxon>
        <taxon>Pseudomonadati</taxon>
        <taxon>Bacteroidota</taxon>
        <taxon>Flavobacteriia</taxon>
        <taxon>Flavobacteriales</taxon>
        <taxon>Schleiferiaceae</taxon>
        <taxon>Schleiferia</taxon>
    </lineage>
</organism>
<dbReference type="CDD" id="cd01557">
    <property type="entry name" value="BCAT_beta_family"/>
    <property type="match status" value="1"/>
</dbReference>
<evidence type="ECO:0000256" key="8">
    <source>
        <dbReference type="ARBA" id="ARBA00022576"/>
    </source>
</evidence>
<dbReference type="GO" id="GO:0004084">
    <property type="term" value="F:branched-chain-amino-acid transaminase activity"/>
    <property type="evidence" value="ECO:0007669"/>
    <property type="project" value="UniProtKB-EC"/>
</dbReference>
<evidence type="ECO:0000256" key="10">
    <source>
        <dbReference type="ARBA" id="ARBA00022679"/>
    </source>
</evidence>
<name>A0A369A959_9FLAO</name>
<keyword evidence="8 17" id="KW-0032">Aminotransferase</keyword>
<dbReference type="NCBIfam" id="NF009897">
    <property type="entry name" value="PRK13357.1"/>
    <property type="match status" value="1"/>
</dbReference>
<dbReference type="GO" id="GO:0009098">
    <property type="term" value="P:L-leucine biosynthetic process"/>
    <property type="evidence" value="ECO:0007669"/>
    <property type="project" value="UniProtKB-UniPathway"/>
</dbReference>
<dbReference type="Gene3D" id="3.30.470.10">
    <property type="match status" value="1"/>
</dbReference>
<keyword evidence="11" id="KW-0663">Pyridoxal phosphate</keyword>
<evidence type="ECO:0000256" key="1">
    <source>
        <dbReference type="ARBA" id="ARBA00001933"/>
    </source>
</evidence>
<evidence type="ECO:0000256" key="14">
    <source>
        <dbReference type="ARBA" id="ARBA00048798"/>
    </source>
</evidence>
<dbReference type="AlphaFoldDB" id="A0A369A959"/>
<evidence type="ECO:0000256" key="12">
    <source>
        <dbReference type="ARBA" id="ARBA00023304"/>
    </source>
</evidence>
<dbReference type="UniPathway" id="UPA00049">
    <property type="reaction ID" value="UER00062"/>
</dbReference>
<dbReference type="NCBIfam" id="TIGR01123">
    <property type="entry name" value="ilvE_II"/>
    <property type="match status" value="1"/>
</dbReference>
<dbReference type="UniPathway" id="UPA00047">
    <property type="reaction ID" value="UER00058"/>
</dbReference>
<dbReference type="Gene3D" id="3.20.10.10">
    <property type="entry name" value="D-amino Acid Aminotransferase, subunit A, domain 2"/>
    <property type="match status" value="1"/>
</dbReference>
<dbReference type="EC" id="2.6.1.42" evidence="7"/>
<proteinExistence type="inferred from homology"/>
<feature type="modified residue" description="N6-(pyridoxal phosphate)lysine" evidence="16">
    <location>
        <position position="177"/>
    </location>
</feature>
<comment type="similarity">
    <text evidence="6">Belongs to the class-IV pyridoxal-phosphate-dependent aminotransferase family.</text>
</comment>
<dbReference type="InterPro" id="IPR033939">
    <property type="entry name" value="BCAT_family"/>
</dbReference>
<dbReference type="UniPathway" id="UPA00048">
    <property type="reaction ID" value="UER00073"/>
</dbReference>
<comment type="catalytic activity">
    <reaction evidence="13">
        <text>L-valine + 2-oxoglutarate = 3-methyl-2-oxobutanoate + L-glutamate</text>
        <dbReference type="Rhea" id="RHEA:24813"/>
        <dbReference type="ChEBI" id="CHEBI:11851"/>
        <dbReference type="ChEBI" id="CHEBI:16810"/>
        <dbReference type="ChEBI" id="CHEBI:29985"/>
        <dbReference type="ChEBI" id="CHEBI:57762"/>
        <dbReference type="EC" id="2.6.1.42"/>
    </reaction>
</comment>
<dbReference type="Proteomes" id="UP000253517">
    <property type="component" value="Unassembled WGS sequence"/>
</dbReference>